<gene>
    <name evidence="3" type="ORF">FB45DRAFT_272312</name>
</gene>
<dbReference type="Pfam" id="PF20415">
    <property type="entry name" value="DUF6699"/>
    <property type="match status" value="1"/>
</dbReference>
<evidence type="ECO:0000313" key="3">
    <source>
        <dbReference type="EMBL" id="KAJ7613031.1"/>
    </source>
</evidence>
<feature type="region of interest" description="Disordered" evidence="1">
    <location>
        <begin position="30"/>
        <end position="50"/>
    </location>
</feature>
<evidence type="ECO:0000259" key="2">
    <source>
        <dbReference type="Pfam" id="PF20415"/>
    </source>
</evidence>
<comment type="caution">
    <text evidence="3">The sequence shown here is derived from an EMBL/GenBank/DDBJ whole genome shotgun (WGS) entry which is preliminary data.</text>
</comment>
<dbReference type="InterPro" id="IPR046522">
    <property type="entry name" value="DUF6699"/>
</dbReference>
<evidence type="ECO:0000256" key="1">
    <source>
        <dbReference type="SAM" id="MobiDB-lite"/>
    </source>
</evidence>
<evidence type="ECO:0000313" key="4">
    <source>
        <dbReference type="Proteomes" id="UP001221142"/>
    </source>
</evidence>
<name>A0AAD7B8H4_9AGAR</name>
<proteinExistence type="predicted"/>
<protein>
    <recommendedName>
        <fullName evidence="2">DUF6699 domain-containing protein</fullName>
    </recommendedName>
</protein>
<reference evidence="3" key="1">
    <citation type="submission" date="2023-03" db="EMBL/GenBank/DDBJ databases">
        <title>Massive genome expansion in bonnet fungi (Mycena s.s.) driven by repeated elements and novel gene families across ecological guilds.</title>
        <authorList>
            <consortium name="Lawrence Berkeley National Laboratory"/>
            <person name="Harder C.B."/>
            <person name="Miyauchi S."/>
            <person name="Viragh M."/>
            <person name="Kuo A."/>
            <person name="Thoen E."/>
            <person name="Andreopoulos B."/>
            <person name="Lu D."/>
            <person name="Skrede I."/>
            <person name="Drula E."/>
            <person name="Henrissat B."/>
            <person name="Morin E."/>
            <person name="Kohler A."/>
            <person name="Barry K."/>
            <person name="LaButti K."/>
            <person name="Morin E."/>
            <person name="Salamov A."/>
            <person name="Lipzen A."/>
            <person name="Mereny Z."/>
            <person name="Hegedus B."/>
            <person name="Baldrian P."/>
            <person name="Stursova M."/>
            <person name="Weitz H."/>
            <person name="Taylor A."/>
            <person name="Grigoriev I.V."/>
            <person name="Nagy L.G."/>
            <person name="Martin F."/>
            <person name="Kauserud H."/>
        </authorList>
    </citation>
    <scope>NUCLEOTIDE SEQUENCE</scope>
    <source>
        <strain evidence="3">9284</strain>
    </source>
</reference>
<feature type="domain" description="DUF6699" evidence="2">
    <location>
        <begin position="93"/>
        <end position="230"/>
    </location>
</feature>
<feature type="compositionally biased region" description="Low complexity" evidence="1">
    <location>
        <begin position="30"/>
        <end position="41"/>
    </location>
</feature>
<sequence length="241" mass="26209">MPGRHRGRHVHFSGADTFYPPSPPVPGLTFSVSSKTSSSGPATPPTPAYATLPGPTPYEFCLPEPKAKAKAKTTTSTTHQAHALLEHSDSPLLNYDVSLPPSSISTHYHGITSARMLEPAVSPPQAALTLHTPHLPWSITIEPTANERTVTVSDVLNGLHRALRANVTPAEFRTLGSEELMGRAADAYRSRYRRCKRNGNLAKYAEEKAQGVKRIDFLMGWNGFRGISATSKPGVWRLHLA</sequence>
<keyword evidence="4" id="KW-1185">Reference proteome</keyword>
<dbReference type="EMBL" id="JARKIF010000029">
    <property type="protein sequence ID" value="KAJ7613031.1"/>
    <property type="molecule type" value="Genomic_DNA"/>
</dbReference>
<dbReference type="AlphaFoldDB" id="A0AAD7B8H4"/>
<accession>A0AAD7B8H4</accession>
<dbReference type="Proteomes" id="UP001221142">
    <property type="component" value="Unassembled WGS sequence"/>
</dbReference>
<organism evidence="3 4">
    <name type="scientific">Roridomyces roridus</name>
    <dbReference type="NCBI Taxonomy" id="1738132"/>
    <lineage>
        <taxon>Eukaryota</taxon>
        <taxon>Fungi</taxon>
        <taxon>Dikarya</taxon>
        <taxon>Basidiomycota</taxon>
        <taxon>Agaricomycotina</taxon>
        <taxon>Agaricomycetes</taxon>
        <taxon>Agaricomycetidae</taxon>
        <taxon>Agaricales</taxon>
        <taxon>Marasmiineae</taxon>
        <taxon>Mycenaceae</taxon>
        <taxon>Roridomyces</taxon>
    </lineage>
</organism>